<accession>A0AB33A0V4</accession>
<gene>
    <name evidence="1" type="ordered locus">AMEC673_13380</name>
</gene>
<proteinExistence type="predicted"/>
<dbReference type="KEGG" id="amg:AMEC673_13380"/>
<dbReference type="AlphaFoldDB" id="A0AB33A0V4"/>
<protein>
    <recommendedName>
        <fullName evidence="3">Nucleotidyltransferase family protein</fullName>
    </recommendedName>
</protein>
<dbReference type="EMBL" id="CP003844">
    <property type="protein sequence ID" value="AFT75362.1"/>
    <property type="molecule type" value="Genomic_DNA"/>
</dbReference>
<dbReference type="InterPro" id="IPR039498">
    <property type="entry name" value="NTP_transf_5"/>
</dbReference>
<organism evidence="1 2">
    <name type="scientific">Alteromonas macleodii (strain English Channel 673)</name>
    <dbReference type="NCBI Taxonomy" id="1004788"/>
    <lineage>
        <taxon>Bacteria</taxon>
        <taxon>Pseudomonadati</taxon>
        <taxon>Pseudomonadota</taxon>
        <taxon>Gammaproteobacteria</taxon>
        <taxon>Alteromonadales</taxon>
        <taxon>Alteromonadaceae</taxon>
        <taxon>Alteromonas/Salinimonas group</taxon>
        <taxon>Alteromonas</taxon>
    </lineage>
</organism>
<dbReference type="Pfam" id="PF14907">
    <property type="entry name" value="NTP_transf_5"/>
    <property type="match status" value="1"/>
</dbReference>
<evidence type="ECO:0000313" key="1">
    <source>
        <dbReference type="EMBL" id="AFT75362.1"/>
    </source>
</evidence>
<reference evidence="2" key="1">
    <citation type="journal article" date="2012" name="Sci. Rep.">
        <title>Genomes of surface isolates of Alteromonas macleodii: the life of a widespread marine opportunistic copiotroph.</title>
        <authorList>
            <person name="Lopez-Perez M."/>
            <person name="Gonzaga A."/>
            <person name="Martin-Cuadrado A.B."/>
            <person name="Onyshchenko O."/>
            <person name="Ghavidel A."/>
            <person name="Ghai R."/>
            <person name="Rodriguez-Valera F."/>
        </authorList>
    </citation>
    <scope>NUCLEOTIDE SEQUENCE [LARGE SCALE GENOMIC DNA]</scope>
    <source>
        <strain evidence="2">English Channel 673</strain>
    </source>
</reference>
<dbReference type="Proteomes" id="UP000006296">
    <property type="component" value="Chromosome"/>
</dbReference>
<evidence type="ECO:0008006" key="3">
    <source>
        <dbReference type="Google" id="ProtNLM"/>
    </source>
</evidence>
<dbReference type="RefSeq" id="WP_014977061.1">
    <property type="nucleotide sequence ID" value="NC_018678.1"/>
</dbReference>
<evidence type="ECO:0000313" key="2">
    <source>
        <dbReference type="Proteomes" id="UP000006296"/>
    </source>
</evidence>
<name>A0AB33A0V4_ALTME</name>
<sequence>MKLNITPQEIINLFESPRLALDLDDDKWQDILRVLRFNDMTATLANILSVNNIALRSHFALKHLDSSSIYAQRQAQQVRNESYSLKKLLSNAEVNPIFLKGAAYILASDENSHGRLMSDIDILVDKKCLHEVESILKSNGWREKRLDNYDEQYYRKWSHELPPFRHITSGTTLDIHHTLIPPITGKSIPIESVLAESARVDGVRQTLSLEWRLLHCIIHFFFNEDYEKPFRDLWDLKCLFCSLNDKEHLEKFLLFATALGFRTEAIYAVRLVELNFCSFKEKFGTNLDGNDTKLSKIESIFFNLIVVNMAIPRHPKLDSFLTKFSSFVMMIRGHFKKMPLKILIPHISVKVYRGVIKTVYGRYHFE</sequence>